<dbReference type="Proteomes" id="UP000198752">
    <property type="component" value="Unassembled WGS sequence"/>
</dbReference>
<sequence length="125" mass="15124">MYLYYIMIYLKFRKPVLPIAIFSYDGLKNEPDQFVVKVPHFMVVSEFHFLKLELAKMNWQKFMRSNNPAAAALMSKMNYSKRERVQVRLAFIRQMIGMHLEEARESMINGFFETYLQLTRKRWIN</sequence>
<dbReference type="RefSeq" id="WP_093673314.1">
    <property type="nucleotide sequence ID" value="NZ_FOOY01000017.1"/>
</dbReference>
<accession>A0A1I2TUP6</accession>
<dbReference type="OrthoDB" id="419816at2"/>
<proteinExistence type="predicted"/>
<organism evidence="1 2">
    <name type="scientific">Sporolactobacillus nakayamae</name>
    <dbReference type="NCBI Taxonomy" id="269670"/>
    <lineage>
        <taxon>Bacteria</taxon>
        <taxon>Bacillati</taxon>
        <taxon>Bacillota</taxon>
        <taxon>Bacilli</taxon>
        <taxon>Bacillales</taxon>
        <taxon>Sporolactobacillaceae</taxon>
        <taxon>Sporolactobacillus</taxon>
    </lineage>
</organism>
<protein>
    <submittedName>
        <fullName evidence="1">Uncharacterized protein</fullName>
    </submittedName>
</protein>
<evidence type="ECO:0000313" key="1">
    <source>
        <dbReference type="EMBL" id="SFG67939.1"/>
    </source>
</evidence>
<gene>
    <name evidence="1" type="ORF">SAMN02982927_02424</name>
</gene>
<keyword evidence="2" id="KW-1185">Reference proteome</keyword>
<dbReference type="STRING" id="269670.SAMN02982927_02424"/>
<dbReference type="EMBL" id="FOOY01000017">
    <property type="protein sequence ID" value="SFG67939.1"/>
    <property type="molecule type" value="Genomic_DNA"/>
</dbReference>
<name>A0A1I2TUP6_9BACL</name>
<dbReference type="AlphaFoldDB" id="A0A1I2TUP6"/>
<reference evidence="2" key="1">
    <citation type="submission" date="2016-10" db="EMBL/GenBank/DDBJ databases">
        <authorList>
            <person name="Varghese N."/>
            <person name="Submissions S."/>
        </authorList>
    </citation>
    <scope>NUCLEOTIDE SEQUENCE [LARGE SCALE GENOMIC DNA]</scope>
    <source>
        <strain evidence="2">ATCC 700379</strain>
    </source>
</reference>
<evidence type="ECO:0000313" key="2">
    <source>
        <dbReference type="Proteomes" id="UP000198752"/>
    </source>
</evidence>